<sequence>MVLPPTNAWTAVAAFIGCVHGQAVASVVAAMPKRAVTTCSSLHGPHCFALNERNVPSYLLHGVEFEPNAMDGHLRQAIPRIELPPTSKKLAAHGFADDVLFGGVSIQTLQREDAHNALQATAHALKEWMQRQPGYSESMLHTAIKVAAKKIDALLPPSSQPSSAAPLSTEAMTDPLQPHDHVESSVGLPVPASNDPTDSVATGDEFSEDDVLAFMFLSREEKHLLLEFDTARTRRLIKAQGRLLRGKTKSGPSGHASDTEDGNVVRTTPRLVDKALQEATDALKQRVQDLKAQQTTATDSRIDTSP</sequence>
<accession>A0A024TJG7</accession>
<evidence type="ECO:0000256" key="2">
    <source>
        <dbReference type="SAM" id="SignalP"/>
    </source>
</evidence>
<feature type="region of interest" description="Disordered" evidence="1">
    <location>
        <begin position="244"/>
        <end position="269"/>
    </location>
</feature>
<feature type="compositionally biased region" description="Low complexity" evidence="1">
    <location>
        <begin position="155"/>
        <end position="168"/>
    </location>
</feature>
<feature type="signal peptide" evidence="2">
    <location>
        <begin position="1"/>
        <end position="21"/>
    </location>
</feature>
<dbReference type="OrthoDB" id="79710at2759"/>
<protein>
    <submittedName>
        <fullName evidence="3">Uncharacterized protein</fullName>
    </submittedName>
</protein>
<proteinExistence type="predicted"/>
<evidence type="ECO:0000313" key="3">
    <source>
        <dbReference type="EMBL" id="ETV94139.1"/>
    </source>
</evidence>
<dbReference type="GeneID" id="20089192"/>
<feature type="region of interest" description="Disordered" evidence="1">
    <location>
        <begin position="287"/>
        <end position="306"/>
    </location>
</feature>
<keyword evidence="2" id="KW-0732">Signal</keyword>
<dbReference type="AlphaFoldDB" id="A0A024TJG7"/>
<organism evidence="3">
    <name type="scientific">Aphanomyces invadans</name>
    <dbReference type="NCBI Taxonomy" id="157072"/>
    <lineage>
        <taxon>Eukaryota</taxon>
        <taxon>Sar</taxon>
        <taxon>Stramenopiles</taxon>
        <taxon>Oomycota</taxon>
        <taxon>Saprolegniomycetes</taxon>
        <taxon>Saprolegniales</taxon>
        <taxon>Verrucalvaceae</taxon>
        <taxon>Aphanomyces</taxon>
    </lineage>
</organism>
<feature type="region of interest" description="Disordered" evidence="1">
    <location>
        <begin position="155"/>
        <end position="200"/>
    </location>
</feature>
<feature type="compositionally biased region" description="Polar residues" evidence="1">
    <location>
        <begin position="291"/>
        <end position="306"/>
    </location>
</feature>
<dbReference type="EMBL" id="KI913987">
    <property type="protein sequence ID" value="ETV94139.1"/>
    <property type="molecule type" value="Genomic_DNA"/>
</dbReference>
<gene>
    <name evidence="3" type="ORF">H310_12142</name>
</gene>
<name>A0A024TJG7_9STRA</name>
<evidence type="ECO:0000256" key="1">
    <source>
        <dbReference type="SAM" id="MobiDB-lite"/>
    </source>
</evidence>
<dbReference type="RefSeq" id="XP_008877342.1">
    <property type="nucleotide sequence ID" value="XM_008879120.1"/>
</dbReference>
<feature type="chain" id="PRO_5001537616" evidence="2">
    <location>
        <begin position="22"/>
        <end position="306"/>
    </location>
</feature>
<reference evidence="3" key="1">
    <citation type="submission" date="2013-12" db="EMBL/GenBank/DDBJ databases">
        <title>The Genome Sequence of Aphanomyces invadans NJM9701.</title>
        <authorList>
            <consortium name="The Broad Institute Genomics Platform"/>
            <person name="Russ C."/>
            <person name="Tyler B."/>
            <person name="van West P."/>
            <person name="Dieguez-Uribeondo J."/>
            <person name="Young S.K."/>
            <person name="Zeng Q."/>
            <person name="Gargeya S."/>
            <person name="Fitzgerald M."/>
            <person name="Abouelleil A."/>
            <person name="Alvarado L."/>
            <person name="Chapman S.B."/>
            <person name="Gainer-Dewar J."/>
            <person name="Goldberg J."/>
            <person name="Griggs A."/>
            <person name="Gujja S."/>
            <person name="Hansen M."/>
            <person name="Howarth C."/>
            <person name="Imamovic A."/>
            <person name="Ireland A."/>
            <person name="Larimer J."/>
            <person name="McCowan C."/>
            <person name="Murphy C."/>
            <person name="Pearson M."/>
            <person name="Poon T.W."/>
            <person name="Priest M."/>
            <person name="Roberts A."/>
            <person name="Saif S."/>
            <person name="Shea T."/>
            <person name="Sykes S."/>
            <person name="Wortman J."/>
            <person name="Nusbaum C."/>
            <person name="Birren B."/>
        </authorList>
    </citation>
    <scope>NUCLEOTIDE SEQUENCE [LARGE SCALE GENOMIC DNA]</scope>
    <source>
        <strain evidence="3">NJM9701</strain>
    </source>
</reference>
<dbReference type="VEuPathDB" id="FungiDB:H310_12142"/>